<name>A0ABW8IM46_9GAMM</name>
<gene>
    <name evidence="2" type="ORF">ISP18_16950</name>
</gene>
<sequence>MKLEDHLLPQTDAGEGEILEMDIALMLSALPPSERALKLQLFQKCFADIEDALKREVPKGKILAGLAAMGLKLSPNTFAKMLKAERSRRTNLHQTNTTTGSNMPEASDNNSKEARHD</sequence>
<keyword evidence="3" id="KW-1185">Reference proteome</keyword>
<evidence type="ECO:0000313" key="2">
    <source>
        <dbReference type="EMBL" id="MFK2856296.1"/>
    </source>
</evidence>
<organism evidence="2 3">
    <name type="scientific">Dyella humi</name>
    <dbReference type="NCBI Taxonomy" id="1770547"/>
    <lineage>
        <taxon>Bacteria</taxon>
        <taxon>Pseudomonadati</taxon>
        <taxon>Pseudomonadota</taxon>
        <taxon>Gammaproteobacteria</taxon>
        <taxon>Lysobacterales</taxon>
        <taxon>Rhodanobacteraceae</taxon>
        <taxon>Dyella</taxon>
    </lineage>
</organism>
<comment type="caution">
    <text evidence="2">The sequence shown here is derived from an EMBL/GenBank/DDBJ whole genome shotgun (WGS) entry which is preliminary data.</text>
</comment>
<proteinExistence type="predicted"/>
<accession>A0ABW8IM46</accession>
<reference evidence="2 3" key="1">
    <citation type="submission" date="2020-10" db="EMBL/GenBank/DDBJ databases">
        <title>Phylogeny of dyella-like bacteria.</title>
        <authorList>
            <person name="Fu J."/>
        </authorList>
    </citation>
    <scope>NUCLEOTIDE SEQUENCE [LARGE SCALE GENOMIC DNA]</scope>
    <source>
        <strain evidence="2 3">DHG40</strain>
    </source>
</reference>
<evidence type="ECO:0000313" key="3">
    <source>
        <dbReference type="Proteomes" id="UP001620409"/>
    </source>
</evidence>
<evidence type="ECO:0000256" key="1">
    <source>
        <dbReference type="SAM" id="MobiDB-lite"/>
    </source>
</evidence>
<dbReference type="EMBL" id="JADIKI010000023">
    <property type="protein sequence ID" value="MFK2856296.1"/>
    <property type="molecule type" value="Genomic_DNA"/>
</dbReference>
<protein>
    <submittedName>
        <fullName evidence="2">Uncharacterized protein</fullName>
    </submittedName>
</protein>
<dbReference type="Proteomes" id="UP001620409">
    <property type="component" value="Unassembled WGS sequence"/>
</dbReference>
<feature type="compositionally biased region" description="Polar residues" evidence="1">
    <location>
        <begin position="92"/>
        <end position="109"/>
    </location>
</feature>
<feature type="region of interest" description="Disordered" evidence="1">
    <location>
        <begin position="85"/>
        <end position="117"/>
    </location>
</feature>
<dbReference type="RefSeq" id="WP_380014761.1">
    <property type="nucleotide sequence ID" value="NZ_JADIKI010000023.1"/>
</dbReference>